<sequence length="117" mass="13071">MIYLEEHREVGNGVAKAEQLAQTHAEYAEHAMEDVQMARALRDTGQELISTQDVELAGSLLPKCDELARMADALTGALDRRSQVLTLSKDMHEQILAAFPNANFVSSKLVYIRRDRS</sequence>
<name>A0A0B2UZC7_TOXCA</name>
<dbReference type="OrthoDB" id="10004999at2759"/>
<dbReference type="Proteomes" id="UP000031036">
    <property type="component" value="Unassembled WGS sequence"/>
</dbReference>
<keyword evidence="2" id="KW-1185">Reference proteome</keyword>
<dbReference type="SUPFAM" id="SSF46966">
    <property type="entry name" value="Spectrin repeat"/>
    <property type="match status" value="1"/>
</dbReference>
<proteinExistence type="predicted"/>
<organism evidence="1 2">
    <name type="scientific">Toxocara canis</name>
    <name type="common">Canine roundworm</name>
    <dbReference type="NCBI Taxonomy" id="6265"/>
    <lineage>
        <taxon>Eukaryota</taxon>
        <taxon>Metazoa</taxon>
        <taxon>Ecdysozoa</taxon>
        <taxon>Nematoda</taxon>
        <taxon>Chromadorea</taxon>
        <taxon>Rhabditida</taxon>
        <taxon>Spirurina</taxon>
        <taxon>Ascaridomorpha</taxon>
        <taxon>Ascaridoidea</taxon>
        <taxon>Toxocaridae</taxon>
        <taxon>Toxocara</taxon>
    </lineage>
</organism>
<accession>A0A0B2UZC7</accession>
<reference evidence="1 2" key="1">
    <citation type="submission" date="2014-11" db="EMBL/GenBank/DDBJ databases">
        <title>Genetic blueprint of the zoonotic pathogen Toxocara canis.</title>
        <authorList>
            <person name="Zhu X.-Q."/>
            <person name="Korhonen P.K."/>
            <person name="Cai H."/>
            <person name="Young N.D."/>
            <person name="Nejsum P."/>
            <person name="von Samson-Himmelstjerna G."/>
            <person name="Boag P.R."/>
            <person name="Tan P."/>
            <person name="Li Q."/>
            <person name="Min J."/>
            <person name="Yang Y."/>
            <person name="Wang X."/>
            <person name="Fang X."/>
            <person name="Hall R.S."/>
            <person name="Hofmann A."/>
            <person name="Sternberg P.W."/>
            <person name="Jex A.R."/>
            <person name="Gasser R.B."/>
        </authorList>
    </citation>
    <scope>NUCLEOTIDE SEQUENCE [LARGE SCALE GENOMIC DNA]</scope>
    <source>
        <strain evidence="1">PN_DK_2014</strain>
    </source>
</reference>
<dbReference type="STRING" id="6265.A0A0B2UZC7"/>
<gene>
    <name evidence="1" type="ORF">Tcan_08789</name>
</gene>
<evidence type="ECO:0000313" key="2">
    <source>
        <dbReference type="Proteomes" id="UP000031036"/>
    </source>
</evidence>
<evidence type="ECO:0000313" key="1">
    <source>
        <dbReference type="EMBL" id="KHN74569.1"/>
    </source>
</evidence>
<comment type="caution">
    <text evidence="1">The sequence shown here is derived from an EMBL/GenBank/DDBJ whole genome shotgun (WGS) entry which is preliminary data.</text>
</comment>
<dbReference type="OMA" id="HEEYERD"/>
<dbReference type="AlphaFoldDB" id="A0A0B2UZC7"/>
<dbReference type="EMBL" id="JPKZ01002896">
    <property type="protein sequence ID" value="KHN74569.1"/>
    <property type="molecule type" value="Genomic_DNA"/>
</dbReference>
<protein>
    <submittedName>
        <fullName evidence="1">Uncharacterized protein</fullName>
    </submittedName>
</protein>